<feature type="domain" description="SDA1 N-terminal" evidence="9">
    <location>
        <begin position="65"/>
        <end position="450"/>
    </location>
</feature>
<keyword evidence="5 6" id="KW-0539">Nucleus</keyword>
<comment type="similarity">
    <text evidence="1 6">Belongs to the SDA1 family.</text>
</comment>
<keyword evidence="2 6" id="KW-0813">Transport</keyword>
<dbReference type="SUPFAM" id="SSF48371">
    <property type="entry name" value="ARM repeat"/>
    <property type="match status" value="1"/>
</dbReference>
<feature type="compositionally biased region" description="Basic residues" evidence="7">
    <location>
        <begin position="738"/>
        <end position="753"/>
    </location>
</feature>
<dbReference type="InterPro" id="IPR027312">
    <property type="entry name" value="Sda1"/>
</dbReference>
<evidence type="ECO:0000259" key="10">
    <source>
        <dbReference type="Pfam" id="PF21638"/>
    </source>
</evidence>
<feature type="region of interest" description="Disordered" evidence="7">
    <location>
        <begin position="473"/>
        <end position="505"/>
    </location>
</feature>
<feature type="domain" description="SDA1 middle" evidence="8">
    <location>
        <begin position="614"/>
        <end position="695"/>
    </location>
</feature>
<keyword evidence="12" id="KW-1185">Reference proteome</keyword>
<dbReference type="InterPro" id="IPR012977">
    <property type="entry name" value="SDA1_N"/>
</dbReference>
<evidence type="ECO:0000259" key="8">
    <source>
        <dbReference type="Pfam" id="PF05285"/>
    </source>
</evidence>
<feature type="compositionally biased region" description="Basic and acidic residues" evidence="7">
    <location>
        <begin position="275"/>
        <end position="285"/>
    </location>
</feature>
<gene>
    <name evidence="11" type="ORF">BD410DRAFT_847420</name>
</gene>
<feature type="compositionally biased region" description="Basic and acidic residues" evidence="7">
    <location>
        <begin position="478"/>
        <end position="491"/>
    </location>
</feature>
<dbReference type="Pfam" id="PF05285">
    <property type="entry name" value="SDA1_dom"/>
    <property type="match status" value="1"/>
</dbReference>
<feature type="compositionally biased region" description="Polar residues" evidence="7">
    <location>
        <begin position="299"/>
        <end position="308"/>
    </location>
</feature>
<feature type="compositionally biased region" description="Acidic residues" evidence="7">
    <location>
        <begin position="527"/>
        <end position="539"/>
    </location>
</feature>
<accession>A0A4R5XDA9</accession>
<dbReference type="VEuPathDB" id="FungiDB:BD410DRAFT_847420"/>
<comment type="function">
    <text evidence="6">Required for 60S pre-ribosomal subunits export to the cytoplasm.</text>
</comment>
<evidence type="ECO:0000256" key="3">
    <source>
        <dbReference type="ARBA" id="ARBA00022517"/>
    </source>
</evidence>
<feature type="domain" description="SDA1 C-terminal" evidence="10">
    <location>
        <begin position="715"/>
        <end position="761"/>
    </location>
</feature>
<dbReference type="Proteomes" id="UP000294933">
    <property type="component" value="Unassembled WGS sequence"/>
</dbReference>
<evidence type="ECO:0000256" key="5">
    <source>
        <dbReference type="ARBA" id="ARBA00023242"/>
    </source>
</evidence>
<evidence type="ECO:0000256" key="2">
    <source>
        <dbReference type="ARBA" id="ARBA00022448"/>
    </source>
</evidence>
<evidence type="ECO:0000256" key="7">
    <source>
        <dbReference type="SAM" id="MobiDB-lite"/>
    </source>
</evidence>
<sequence>MVRSQISRGILLASNLPQLQNLIKRDPAAYKDEFLQQWSHYESIRKIFDISPDEHAQHFREIVTFVAQVAHCYPKETAAFPSQISSLLLQRFSSLNPETRKSLVSTLVMLRNKDCMSSIDLLRSLFPLLPLTSSSSLRASIRKTILSDIRTANLKSKNHILNRAVQAMLLGMVERGMSSDADKGVAFVATTDKRTGHANDEALWAVALVQELWKKGVWNDAKTVSIMATGCFHPVVKVQHISIKFFLAIEDEEDSEDEEESPIDVKALHHRREVTKKTRSGDKKLSRTLKAAKKHGKTRQATTRPPSFSSVDLLNDPQTFGEKLYDSLKKYDSRFTLDHKILVLQLLSRIMSAHKLCILSFYTYIVRYVTYHQLRIPAILSALAQSVHDLTPPDVLTPVVRKIAQEFIHPGVGGEVITAGLNAIREVCKRQPWCIEEDLLGDLVEYRKSREKSVVSAARSLLHFYREVNPSMLKRRERGKESSMRSDETHLRPYGQPVDPADNIDGLPLLEEHLRDLESMPNRDEADNGDDWDEWEVDSAESGSSSEDGWIDVDSDGVEDVMMSDSEDEGSSHKKQDASTTSASTVQPVESTLATSKVWLQFIVVMCILTPIFQILTPADFALLHDLRIKAARKAVESGAGPSTKRKLALLEATKSSTPVEANAENLFVSEQDILGPRKKLKASYSERVASIQTGREGRERFGSNKGKKKKDVPSSSTNREKLRNKPIMMIMASSGVRGKKKASLRDKQKKLRAHVDKAKKTHH</sequence>
<keyword evidence="4 6" id="KW-0653">Protein transport</keyword>
<organism evidence="11 12">
    <name type="scientific">Rickenella mellea</name>
    <dbReference type="NCBI Taxonomy" id="50990"/>
    <lineage>
        <taxon>Eukaryota</taxon>
        <taxon>Fungi</taxon>
        <taxon>Dikarya</taxon>
        <taxon>Basidiomycota</taxon>
        <taxon>Agaricomycotina</taxon>
        <taxon>Agaricomycetes</taxon>
        <taxon>Hymenochaetales</taxon>
        <taxon>Rickenellaceae</taxon>
        <taxon>Rickenella</taxon>
    </lineage>
</organism>
<dbReference type="GO" id="GO:0015031">
    <property type="term" value="P:protein transport"/>
    <property type="evidence" value="ECO:0007669"/>
    <property type="project" value="UniProtKB-KW"/>
</dbReference>
<evidence type="ECO:0000313" key="11">
    <source>
        <dbReference type="EMBL" id="TDL29020.1"/>
    </source>
</evidence>
<feature type="region of interest" description="Disordered" evidence="7">
    <location>
        <begin position="271"/>
        <end position="308"/>
    </location>
</feature>
<feature type="compositionally biased region" description="Basic residues" evidence="7">
    <location>
        <begin position="286"/>
        <end position="298"/>
    </location>
</feature>
<proteinExistence type="inferred from homology"/>
<comment type="subcellular location">
    <subcellularLocation>
        <location evidence="6">Nucleus</location>
        <location evidence="6">Nucleolus</location>
    </subcellularLocation>
</comment>
<dbReference type="InterPro" id="IPR048292">
    <property type="entry name" value="SDA1_C"/>
</dbReference>
<feature type="compositionally biased region" description="Polar residues" evidence="7">
    <location>
        <begin position="578"/>
        <end position="588"/>
    </location>
</feature>
<keyword evidence="3 6" id="KW-0690">Ribosome biogenesis</keyword>
<dbReference type="Pfam" id="PF21638">
    <property type="entry name" value="SDA1_C"/>
    <property type="match status" value="1"/>
</dbReference>
<feature type="compositionally biased region" description="Acidic residues" evidence="7">
    <location>
        <begin position="549"/>
        <end position="559"/>
    </location>
</feature>
<dbReference type="PANTHER" id="PTHR12730">
    <property type="entry name" value="HSDA/SDA1-RELATED"/>
    <property type="match status" value="1"/>
</dbReference>
<dbReference type="Pfam" id="PF08158">
    <property type="entry name" value="SDA1_HEAT"/>
    <property type="match status" value="1"/>
</dbReference>
<feature type="compositionally biased region" description="Basic and acidic residues" evidence="7">
    <location>
        <begin position="754"/>
        <end position="764"/>
    </location>
</feature>
<reference evidence="11 12" key="1">
    <citation type="submission" date="2018-06" db="EMBL/GenBank/DDBJ databases">
        <title>A transcriptomic atlas of mushroom development highlights an independent origin of complex multicellularity.</title>
        <authorList>
            <consortium name="DOE Joint Genome Institute"/>
            <person name="Krizsan K."/>
            <person name="Almasi E."/>
            <person name="Merenyi Z."/>
            <person name="Sahu N."/>
            <person name="Viragh M."/>
            <person name="Koszo T."/>
            <person name="Mondo S."/>
            <person name="Kiss B."/>
            <person name="Balint B."/>
            <person name="Kues U."/>
            <person name="Barry K."/>
            <person name="Hegedus J.C."/>
            <person name="Henrissat B."/>
            <person name="Johnson J."/>
            <person name="Lipzen A."/>
            <person name="Ohm R."/>
            <person name="Nagy I."/>
            <person name="Pangilinan J."/>
            <person name="Yan J."/>
            <person name="Xiong Y."/>
            <person name="Grigoriev I.V."/>
            <person name="Hibbett D.S."/>
            <person name="Nagy L.G."/>
        </authorList>
    </citation>
    <scope>NUCLEOTIDE SEQUENCE [LARGE SCALE GENOMIC DNA]</scope>
    <source>
        <strain evidence="11 12">SZMC22713</strain>
    </source>
</reference>
<feature type="region of interest" description="Disordered" evidence="7">
    <location>
        <begin position="518"/>
        <end position="588"/>
    </location>
</feature>
<dbReference type="PANTHER" id="PTHR12730:SF0">
    <property type="entry name" value="PROTEIN SDA1 HOMOLOG"/>
    <property type="match status" value="1"/>
</dbReference>
<name>A0A4R5XDA9_9AGAM</name>
<dbReference type="InterPro" id="IPR016024">
    <property type="entry name" value="ARM-type_fold"/>
</dbReference>
<dbReference type="STRING" id="50990.A0A4R5XDA9"/>
<feature type="region of interest" description="Disordered" evidence="7">
    <location>
        <begin position="686"/>
        <end position="764"/>
    </location>
</feature>
<evidence type="ECO:0000256" key="4">
    <source>
        <dbReference type="ARBA" id="ARBA00022927"/>
    </source>
</evidence>
<evidence type="ECO:0000256" key="1">
    <source>
        <dbReference type="ARBA" id="ARBA00005783"/>
    </source>
</evidence>
<evidence type="ECO:0000256" key="6">
    <source>
        <dbReference type="RuleBase" id="RU365057"/>
    </source>
</evidence>
<dbReference type="GO" id="GO:0000055">
    <property type="term" value="P:ribosomal large subunit export from nucleus"/>
    <property type="evidence" value="ECO:0007669"/>
    <property type="project" value="UniProtKB-UniRule"/>
</dbReference>
<dbReference type="InterPro" id="IPR007949">
    <property type="entry name" value="SDA1_MD"/>
</dbReference>
<dbReference type="AlphaFoldDB" id="A0A4R5XDA9"/>
<dbReference type="EMBL" id="ML170156">
    <property type="protein sequence ID" value="TDL29020.1"/>
    <property type="molecule type" value="Genomic_DNA"/>
</dbReference>
<dbReference type="GO" id="GO:0005730">
    <property type="term" value="C:nucleolus"/>
    <property type="evidence" value="ECO:0007669"/>
    <property type="project" value="UniProtKB-SubCell"/>
</dbReference>
<evidence type="ECO:0000259" key="9">
    <source>
        <dbReference type="Pfam" id="PF08158"/>
    </source>
</evidence>
<evidence type="ECO:0000313" key="12">
    <source>
        <dbReference type="Proteomes" id="UP000294933"/>
    </source>
</evidence>
<protein>
    <recommendedName>
        <fullName evidence="6">Protein SDA1</fullName>
    </recommendedName>
</protein>
<dbReference type="GO" id="GO:0042273">
    <property type="term" value="P:ribosomal large subunit biogenesis"/>
    <property type="evidence" value="ECO:0007669"/>
    <property type="project" value="UniProtKB-UniRule"/>
</dbReference>
<dbReference type="OrthoDB" id="2196187at2759"/>